<proteinExistence type="inferred from homology"/>
<protein>
    <submittedName>
        <fullName evidence="3">Uncharacterized protein</fullName>
    </submittedName>
</protein>
<dbReference type="SUPFAM" id="SSF54637">
    <property type="entry name" value="Thioesterase/thiol ester dehydrase-isomerase"/>
    <property type="match status" value="1"/>
</dbReference>
<sequence length="145" mass="16554">MIASLSIKYPIKIHYFDVDPMNVVWHGNYVRFMEIARTALIAQVGYDYAAMDASGYVWPIVDMRIKYVRPLTLQQAVVIEATLVEYENRIVVDYKFIDHETGKLLTKATTTQVAVKMGSTSMDMVCPADFVNRVKQYLESQACSE</sequence>
<dbReference type="InterPro" id="IPR006684">
    <property type="entry name" value="YbgC/YbaW"/>
</dbReference>
<dbReference type="eggNOG" id="COG0824">
    <property type="taxonomic scope" value="Bacteria"/>
</dbReference>
<dbReference type="Proteomes" id="UP000028926">
    <property type="component" value="Chromosome"/>
</dbReference>
<dbReference type="Pfam" id="PF13279">
    <property type="entry name" value="4HBT_2"/>
    <property type="match status" value="1"/>
</dbReference>
<dbReference type="InterPro" id="IPR029069">
    <property type="entry name" value="HotDog_dom_sf"/>
</dbReference>
<keyword evidence="2" id="KW-0378">Hydrolase</keyword>
<evidence type="ECO:0000313" key="4">
    <source>
        <dbReference type="Proteomes" id="UP000028926"/>
    </source>
</evidence>
<dbReference type="CDD" id="cd00586">
    <property type="entry name" value="4HBT"/>
    <property type="match status" value="1"/>
</dbReference>
<evidence type="ECO:0000256" key="1">
    <source>
        <dbReference type="ARBA" id="ARBA00005953"/>
    </source>
</evidence>
<keyword evidence="4" id="KW-1185">Reference proteome</keyword>
<dbReference type="EMBL" id="CP008941">
    <property type="protein sequence ID" value="AIK96371.1"/>
    <property type="molecule type" value="Genomic_DNA"/>
</dbReference>
<gene>
    <name evidence="3" type="ORF">ID47_05940</name>
</gene>
<dbReference type="NCBIfam" id="TIGR00051">
    <property type="entry name" value="YbgC/FadM family acyl-CoA thioesterase"/>
    <property type="match status" value="1"/>
</dbReference>
<accession>A0A077AVE7</accession>
<dbReference type="PANTHER" id="PTHR31793:SF27">
    <property type="entry name" value="NOVEL THIOESTERASE SUPERFAMILY DOMAIN AND SAPOSIN A-TYPE DOMAIN CONTAINING PROTEIN (0610012H03RIK)"/>
    <property type="match status" value="1"/>
</dbReference>
<dbReference type="GO" id="GO:0047617">
    <property type="term" value="F:fatty acyl-CoA hydrolase activity"/>
    <property type="evidence" value="ECO:0007669"/>
    <property type="project" value="TreeGrafter"/>
</dbReference>
<organism evidence="3 4">
    <name type="scientific">Candidatus Odyssella acanthamoebae</name>
    <dbReference type="NCBI Taxonomy" id="91604"/>
    <lineage>
        <taxon>Bacteria</taxon>
        <taxon>Pseudomonadati</taxon>
        <taxon>Pseudomonadota</taxon>
        <taxon>Alphaproteobacteria</taxon>
        <taxon>Holosporales</taxon>
        <taxon>Candidatus Paracaedibacteraceae</taxon>
        <taxon>Candidatus Odyssella</taxon>
    </lineage>
</organism>
<dbReference type="STRING" id="91604.ID47_05940"/>
<evidence type="ECO:0000313" key="3">
    <source>
        <dbReference type="EMBL" id="AIK96371.1"/>
    </source>
</evidence>
<name>A0A077AVE7_9PROT</name>
<dbReference type="KEGG" id="paca:ID47_05940"/>
<dbReference type="OrthoDB" id="7204167at2"/>
<dbReference type="Gene3D" id="3.10.129.10">
    <property type="entry name" value="Hotdog Thioesterase"/>
    <property type="match status" value="1"/>
</dbReference>
<dbReference type="HOGENOM" id="CLU_101141_3_0_5"/>
<dbReference type="AlphaFoldDB" id="A0A077AVE7"/>
<comment type="similarity">
    <text evidence="1">Belongs to the 4-hydroxybenzoyl-CoA thioesterase family.</text>
</comment>
<dbReference type="PIRSF" id="PIRSF003230">
    <property type="entry name" value="YbgC"/>
    <property type="match status" value="1"/>
</dbReference>
<evidence type="ECO:0000256" key="2">
    <source>
        <dbReference type="ARBA" id="ARBA00022801"/>
    </source>
</evidence>
<dbReference type="InterPro" id="IPR050563">
    <property type="entry name" value="4-hydroxybenzoyl-CoA_TE"/>
</dbReference>
<dbReference type="PANTHER" id="PTHR31793">
    <property type="entry name" value="4-HYDROXYBENZOYL-COA THIOESTERASE FAMILY MEMBER"/>
    <property type="match status" value="1"/>
</dbReference>
<reference evidence="3 4" key="1">
    <citation type="submission" date="2014-07" db="EMBL/GenBank/DDBJ databases">
        <title>Comparative genomic insights into amoeba endosymbionts belonging to the families of Holosporaceae and Candidatus Midichloriaceae within Rickettsiales.</title>
        <authorList>
            <person name="Wang Z."/>
            <person name="Wu M."/>
        </authorList>
    </citation>
    <scope>NUCLEOTIDE SEQUENCE [LARGE SCALE GENOMIC DNA]</scope>
    <source>
        <strain evidence="3">PRA3</strain>
    </source>
</reference>
<dbReference type="RefSeq" id="WP_051908672.1">
    <property type="nucleotide sequence ID" value="NZ_CP008941.1"/>
</dbReference>